<reference evidence="1 2" key="2">
    <citation type="submission" date="2016-08" db="EMBL/GenBank/DDBJ databases">
        <title>Pervasive Adenine N6-methylation of Active Genes in Fungi.</title>
        <authorList>
            <consortium name="DOE Joint Genome Institute"/>
            <person name="Mondo S.J."/>
            <person name="Dannebaum R.O."/>
            <person name="Kuo R.C."/>
            <person name="Labutti K."/>
            <person name="Haridas S."/>
            <person name="Kuo A."/>
            <person name="Salamov A."/>
            <person name="Ahrendt S.R."/>
            <person name="Lipzen A."/>
            <person name="Sullivan W."/>
            <person name="Andreopoulos W.B."/>
            <person name="Clum A."/>
            <person name="Lindquist E."/>
            <person name="Daum C."/>
            <person name="Ramamoorthy G.K."/>
            <person name="Gryganskyi A."/>
            <person name="Culley D."/>
            <person name="Magnuson J.K."/>
            <person name="James T.Y."/>
            <person name="O'Malley M.A."/>
            <person name="Stajich J.E."/>
            <person name="Spatafora J.W."/>
            <person name="Visel A."/>
            <person name="Grigoriev I.V."/>
        </authorList>
    </citation>
    <scope>NUCLEOTIDE SEQUENCE [LARGE SCALE GENOMIC DNA]</scope>
    <source>
        <strain evidence="2">finn</strain>
    </source>
</reference>
<feature type="non-terminal residue" evidence="1">
    <location>
        <position position="309"/>
    </location>
</feature>
<dbReference type="Proteomes" id="UP000193719">
    <property type="component" value="Unassembled WGS sequence"/>
</dbReference>
<comment type="caution">
    <text evidence="1">The sequence shown here is derived from an EMBL/GenBank/DDBJ whole genome shotgun (WGS) entry which is preliminary data.</text>
</comment>
<organism evidence="1 2">
    <name type="scientific">Piromyces finnis</name>
    <dbReference type="NCBI Taxonomy" id="1754191"/>
    <lineage>
        <taxon>Eukaryota</taxon>
        <taxon>Fungi</taxon>
        <taxon>Fungi incertae sedis</taxon>
        <taxon>Chytridiomycota</taxon>
        <taxon>Chytridiomycota incertae sedis</taxon>
        <taxon>Neocallimastigomycetes</taxon>
        <taxon>Neocallimastigales</taxon>
        <taxon>Neocallimastigaceae</taxon>
        <taxon>Piromyces</taxon>
    </lineage>
</organism>
<evidence type="ECO:0000313" key="2">
    <source>
        <dbReference type="Proteomes" id="UP000193719"/>
    </source>
</evidence>
<dbReference type="EMBL" id="MCFH01000115">
    <property type="protein sequence ID" value="ORX38802.1"/>
    <property type="molecule type" value="Genomic_DNA"/>
</dbReference>
<accession>A0A1Y1ULD5</accession>
<dbReference type="AlphaFoldDB" id="A0A1Y1ULD5"/>
<sequence>MLAVENYVDLINVLNKPLGKLNNNQLEWCISIVLNFNSKDQKNNENLQKILINLCKHSLYTKKWKILEKSLKQFIYINDNKENIYFCEGLIYSALYITKTNFNKNDNPLPEFKDVIKIKDIIFGLDNILKAAELSYKNHWFDMLYKCSQAMWCIIEPWFILHYSFSKVFVSYIFIICNLVEKANISNYEWDIFLYFKLSKALYISSTISKDIKYIKAISIASKNNISINTNINKSLKNIVNNVRNTIKAGKTQSQNQSASSNINLNNKNNEKSIFYGIVTLHPELYEIILSLLKKTTQISQNFVEDSIK</sequence>
<keyword evidence="2" id="KW-1185">Reference proteome</keyword>
<protein>
    <submittedName>
        <fullName evidence="1">Uncharacterized protein</fullName>
    </submittedName>
</protein>
<gene>
    <name evidence="1" type="ORF">BCR36DRAFT_340130</name>
</gene>
<dbReference type="OrthoDB" id="10671680at2759"/>
<proteinExistence type="predicted"/>
<name>A0A1Y1ULD5_9FUNG</name>
<evidence type="ECO:0000313" key="1">
    <source>
        <dbReference type="EMBL" id="ORX38802.1"/>
    </source>
</evidence>
<reference evidence="1 2" key="1">
    <citation type="submission" date="2016-08" db="EMBL/GenBank/DDBJ databases">
        <title>Genomes of anaerobic fungi encode conserved fungal cellulosomes for biomass hydrolysis.</title>
        <authorList>
            <consortium name="DOE Joint Genome Institute"/>
            <person name="Haitjema C.H."/>
            <person name="Gilmore S.P."/>
            <person name="Henske J.K."/>
            <person name="Solomon K.V."/>
            <person name="De Groot R."/>
            <person name="Kuo A."/>
            <person name="Mondo S.J."/>
            <person name="Salamov A.A."/>
            <person name="Labutti K."/>
            <person name="Zhao Z."/>
            <person name="Chiniquy J."/>
            <person name="Barry K."/>
            <person name="Brewer H.M."/>
            <person name="Purvine S.O."/>
            <person name="Wright A.T."/>
            <person name="Boxma B."/>
            <person name="Van Alen T."/>
            <person name="Hackstein J.H."/>
            <person name="Baker S.E."/>
            <person name="Grigoriev I.V."/>
            <person name="O'Malley M.A."/>
        </authorList>
    </citation>
    <scope>NUCLEOTIDE SEQUENCE [LARGE SCALE GENOMIC DNA]</scope>
    <source>
        <strain evidence="2">finn</strain>
    </source>
</reference>